<reference evidence="11 12" key="1">
    <citation type="journal article" date="2019" name="Int. J. Syst. Evol. Microbiol.">
        <title>The Global Catalogue of Microorganisms (GCM) 10K type strain sequencing project: providing services to taxonomists for standard genome sequencing and annotation.</title>
        <authorList>
            <consortium name="The Broad Institute Genomics Platform"/>
            <consortium name="The Broad Institute Genome Sequencing Center for Infectious Disease"/>
            <person name="Wu L."/>
            <person name="Ma J."/>
        </authorList>
    </citation>
    <scope>NUCLEOTIDE SEQUENCE [LARGE SCALE GENOMIC DNA]</scope>
    <source>
        <strain evidence="11 12">JCM 16083</strain>
    </source>
</reference>
<evidence type="ECO:0000259" key="10">
    <source>
        <dbReference type="Pfam" id="PF05649"/>
    </source>
</evidence>
<evidence type="ECO:0000313" key="12">
    <source>
        <dbReference type="Proteomes" id="UP001501126"/>
    </source>
</evidence>
<dbReference type="PROSITE" id="PS51885">
    <property type="entry name" value="NEPRILYSIN"/>
    <property type="match status" value="1"/>
</dbReference>
<keyword evidence="5" id="KW-0378">Hydrolase</keyword>
<gene>
    <name evidence="11" type="ORF">GCM10009118_19270</name>
</gene>
<feature type="domain" description="Peptidase M13 N-terminal" evidence="10">
    <location>
        <begin position="51"/>
        <end position="429"/>
    </location>
</feature>
<evidence type="ECO:0000256" key="1">
    <source>
        <dbReference type="ARBA" id="ARBA00001947"/>
    </source>
</evidence>
<dbReference type="InterPro" id="IPR024079">
    <property type="entry name" value="MetalloPept_cat_dom_sf"/>
</dbReference>
<dbReference type="Pfam" id="PF05649">
    <property type="entry name" value="Peptidase_M13_N"/>
    <property type="match status" value="1"/>
</dbReference>
<dbReference type="PANTHER" id="PTHR11733">
    <property type="entry name" value="ZINC METALLOPROTEASE FAMILY M13 NEPRILYSIN-RELATED"/>
    <property type="match status" value="1"/>
</dbReference>
<evidence type="ECO:0000256" key="7">
    <source>
        <dbReference type="ARBA" id="ARBA00023049"/>
    </source>
</evidence>
<dbReference type="InterPro" id="IPR018497">
    <property type="entry name" value="Peptidase_M13_C"/>
</dbReference>
<dbReference type="Pfam" id="PF01431">
    <property type="entry name" value="Peptidase_M13"/>
    <property type="match status" value="1"/>
</dbReference>
<feature type="domain" description="Peptidase M13 C-terminal" evidence="9">
    <location>
        <begin position="481"/>
        <end position="676"/>
    </location>
</feature>
<keyword evidence="7" id="KW-0482">Metalloprotease</keyword>
<evidence type="ECO:0000256" key="3">
    <source>
        <dbReference type="ARBA" id="ARBA00022670"/>
    </source>
</evidence>
<dbReference type="PANTHER" id="PTHR11733:SF167">
    <property type="entry name" value="FI17812P1-RELATED"/>
    <property type="match status" value="1"/>
</dbReference>
<dbReference type="SUPFAM" id="SSF55486">
    <property type="entry name" value="Metalloproteases ('zincins'), catalytic domain"/>
    <property type="match status" value="1"/>
</dbReference>
<dbReference type="Proteomes" id="UP001501126">
    <property type="component" value="Unassembled WGS sequence"/>
</dbReference>
<proteinExistence type="inferred from homology"/>
<protein>
    <submittedName>
        <fullName evidence="11">M13 family metallopeptidase</fullName>
    </submittedName>
</protein>
<dbReference type="InterPro" id="IPR042089">
    <property type="entry name" value="Peptidase_M13_dom_2"/>
</dbReference>
<evidence type="ECO:0000259" key="9">
    <source>
        <dbReference type="Pfam" id="PF01431"/>
    </source>
</evidence>
<keyword evidence="4" id="KW-0479">Metal-binding</keyword>
<accession>A0ABN1MRP0</accession>
<evidence type="ECO:0000256" key="6">
    <source>
        <dbReference type="ARBA" id="ARBA00022833"/>
    </source>
</evidence>
<evidence type="ECO:0000313" key="11">
    <source>
        <dbReference type="EMBL" id="GAA0875518.1"/>
    </source>
</evidence>
<evidence type="ECO:0000256" key="8">
    <source>
        <dbReference type="SAM" id="MobiDB-lite"/>
    </source>
</evidence>
<keyword evidence="6" id="KW-0862">Zinc</keyword>
<dbReference type="Gene3D" id="3.40.390.10">
    <property type="entry name" value="Collagenase (Catalytic Domain)"/>
    <property type="match status" value="1"/>
</dbReference>
<name>A0ABN1MRP0_9FLAO</name>
<dbReference type="RefSeq" id="WP_343787090.1">
    <property type="nucleotide sequence ID" value="NZ_BAAAFH010000011.1"/>
</dbReference>
<dbReference type="InterPro" id="IPR000718">
    <property type="entry name" value="Peptidase_M13"/>
</dbReference>
<comment type="similarity">
    <text evidence="2">Belongs to the peptidase M13 family.</text>
</comment>
<comment type="caution">
    <text evidence="11">The sequence shown here is derived from an EMBL/GenBank/DDBJ whole genome shotgun (WGS) entry which is preliminary data.</text>
</comment>
<dbReference type="CDD" id="cd08662">
    <property type="entry name" value="M13"/>
    <property type="match status" value="1"/>
</dbReference>
<dbReference type="PRINTS" id="PR00786">
    <property type="entry name" value="NEPRILYSIN"/>
</dbReference>
<dbReference type="EMBL" id="BAAAFH010000011">
    <property type="protein sequence ID" value="GAA0875518.1"/>
    <property type="molecule type" value="Genomic_DNA"/>
</dbReference>
<dbReference type="InterPro" id="IPR008753">
    <property type="entry name" value="Peptidase_M13_N"/>
</dbReference>
<evidence type="ECO:0000256" key="2">
    <source>
        <dbReference type="ARBA" id="ARBA00007357"/>
    </source>
</evidence>
<organism evidence="11 12">
    <name type="scientific">Wandonia haliotis</name>
    <dbReference type="NCBI Taxonomy" id="574963"/>
    <lineage>
        <taxon>Bacteria</taxon>
        <taxon>Pseudomonadati</taxon>
        <taxon>Bacteroidota</taxon>
        <taxon>Flavobacteriia</taxon>
        <taxon>Flavobacteriales</taxon>
        <taxon>Crocinitomicaceae</taxon>
        <taxon>Wandonia</taxon>
    </lineage>
</organism>
<comment type="cofactor">
    <cofactor evidence="1">
        <name>Zn(2+)</name>
        <dbReference type="ChEBI" id="CHEBI:29105"/>
    </cofactor>
</comment>
<dbReference type="Gene3D" id="1.10.1380.10">
    <property type="entry name" value="Neutral endopeptidase , domain2"/>
    <property type="match status" value="1"/>
</dbReference>
<keyword evidence="3" id="KW-0645">Protease</keyword>
<feature type="region of interest" description="Disordered" evidence="8">
    <location>
        <begin position="21"/>
        <end position="43"/>
    </location>
</feature>
<evidence type="ECO:0000256" key="5">
    <source>
        <dbReference type="ARBA" id="ARBA00022801"/>
    </source>
</evidence>
<sequence length="685" mass="77892">MMFSTIKLLISGTLALQVAGSTGDGKKKGKQPDNSPKAVIDQSYMDKSIRPQDDFFLFCNGTWVKNNPVPETESRWGSFNELDQDNKEKLKVILKYAAKKKTEPGSPEQLVGDYYTSFTNMKERNKLGFSPIHKDLENIASIESVKDVPGVIAKLHSEGVRPLFYFGVRQDLKNVNGHITYFSQGGLGLPNKTYYLKEDKAAIRTAYKEHIVRMFRLVGNDEKLASKKADLIFGLEEELAKASMSPDSLRVPENTYNKFSRDAFEGKSGNMSWSGYYEQMNNIDFDTIVVGQPVFLERINELVETTPLDTWKAYLSWNLINTYAGHLSEEFVQANFDFYSTTLSGTKVMKPIEERVINELTGLPIGQALGRLFVDKHYSMSAQDKVNKLVDNLTLAFRERLETRTWMTEDTKKRALEKLNAISRKLGFPDEWEDFSAIHISSDDYIGNIRNITAYSINKNLSKLGEEVDRSEWGMPPHMVNAYYHPLLNEIAFPAGIMQPPFFDENAEDAVNYSRIGMVIGHELTHGFDDMGSKFAADGTFTNWWSEEDRNRFNERTDLLGATFEDFCPFDNQCVNSSLTMGENIADLGGVTVAFYAYKKTEEFKAGKVIDGYTPAQRFFIGFGQLWKINYKDEELKKRLATDPHSPGMYRINGPLKNCPEFFEAFDVKEGDPMRNPKGKVAEIW</sequence>
<keyword evidence="12" id="KW-1185">Reference proteome</keyword>
<evidence type="ECO:0000256" key="4">
    <source>
        <dbReference type="ARBA" id="ARBA00022723"/>
    </source>
</evidence>